<dbReference type="RefSeq" id="WP_211345148.1">
    <property type="nucleotide sequence ID" value="NZ_BAABCI010000034.1"/>
</dbReference>
<evidence type="ECO:0000256" key="8">
    <source>
        <dbReference type="SAM" id="Phobius"/>
    </source>
</evidence>
<gene>
    <name evidence="9" type="ORF">FB459_1528</name>
</gene>
<feature type="transmembrane region" description="Helical" evidence="8">
    <location>
        <begin position="135"/>
        <end position="160"/>
    </location>
</feature>
<keyword evidence="4" id="KW-1003">Cell membrane</keyword>
<dbReference type="EMBL" id="VFMO01000001">
    <property type="protein sequence ID" value="TQJ14082.1"/>
    <property type="molecule type" value="Genomic_DNA"/>
</dbReference>
<keyword evidence="3" id="KW-0813">Transport</keyword>
<sequence length="262" mass="27247">MSIRPLRPHLTADTKPVARQGLWIGVATGLYGTSFGALAVAAGLDVWQAMVLSLLLFSGGSQFALVGVIASGGTGVAAVTTSTLLGLRNAFYGLQVSRLLQVSGWRTVVAAHLTIDESTAVAIAQPDRERTRVGFWWTGIAVFVFWNLMTFAGALLGNALGDPKKWGLDAAAAGAFIALLWPRLTTLRTRLTAAAAAAIALIVAPHAPAGTPILIAALAAVVAGALPDASEGSDGEAIVDEDLQARLGHHLDKTIDPQDDRR</sequence>
<proteinExistence type="inferred from homology"/>
<evidence type="ECO:0000313" key="10">
    <source>
        <dbReference type="Proteomes" id="UP000320806"/>
    </source>
</evidence>
<keyword evidence="10" id="KW-1185">Reference proteome</keyword>
<dbReference type="GO" id="GO:1903785">
    <property type="term" value="P:L-valine transmembrane transport"/>
    <property type="evidence" value="ECO:0007669"/>
    <property type="project" value="TreeGrafter"/>
</dbReference>
<dbReference type="InterPro" id="IPR011606">
    <property type="entry name" value="Brnchd-chn_aa_trnsp_permease"/>
</dbReference>
<feature type="transmembrane region" description="Helical" evidence="8">
    <location>
        <begin position="64"/>
        <end position="87"/>
    </location>
</feature>
<evidence type="ECO:0000256" key="3">
    <source>
        <dbReference type="ARBA" id="ARBA00022448"/>
    </source>
</evidence>
<comment type="subcellular location">
    <subcellularLocation>
        <location evidence="1">Cell membrane</location>
        <topology evidence="1">Multi-pass membrane protein</topology>
    </subcellularLocation>
</comment>
<evidence type="ECO:0000256" key="4">
    <source>
        <dbReference type="ARBA" id="ARBA00022475"/>
    </source>
</evidence>
<evidence type="ECO:0000256" key="6">
    <source>
        <dbReference type="ARBA" id="ARBA00022989"/>
    </source>
</evidence>
<accession>A0A542EFF3</accession>
<dbReference type="Pfam" id="PF03591">
    <property type="entry name" value="AzlC"/>
    <property type="match status" value="1"/>
</dbReference>
<dbReference type="GO" id="GO:0005886">
    <property type="term" value="C:plasma membrane"/>
    <property type="evidence" value="ECO:0007669"/>
    <property type="project" value="UniProtKB-SubCell"/>
</dbReference>
<comment type="caution">
    <text evidence="9">The sequence shown here is derived from an EMBL/GenBank/DDBJ whole genome shotgun (WGS) entry which is preliminary data.</text>
</comment>
<keyword evidence="5 8" id="KW-0812">Transmembrane</keyword>
<dbReference type="AlphaFoldDB" id="A0A542EFF3"/>
<keyword evidence="6 8" id="KW-1133">Transmembrane helix</keyword>
<evidence type="ECO:0000256" key="1">
    <source>
        <dbReference type="ARBA" id="ARBA00004651"/>
    </source>
</evidence>
<protein>
    <submittedName>
        <fullName evidence="9">Putative branched-subunit amino acid permease</fullName>
    </submittedName>
</protein>
<comment type="similarity">
    <text evidence="2">Belongs to the AzlC family.</text>
</comment>
<dbReference type="PANTHER" id="PTHR34979">
    <property type="entry name" value="INNER MEMBRANE PROTEIN YGAZ"/>
    <property type="match status" value="1"/>
</dbReference>
<dbReference type="Proteomes" id="UP000320806">
    <property type="component" value="Unassembled WGS sequence"/>
</dbReference>
<feature type="transmembrane region" description="Helical" evidence="8">
    <location>
        <begin position="166"/>
        <end position="184"/>
    </location>
</feature>
<dbReference type="PANTHER" id="PTHR34979:SF1">
    <property type="entry name" value="INNER MEMBRANE PROTEIN YGAZ"/>
    <property type="match status" value="1"/>
</dbReference>
<name>A0A542EFF3_9MICO</name>
<organism evidence="9 10">
    <name type="scientific">Yimella lutea</name>
    <dbReference type="NCBI Taxonomy" id="587872"/>
    <lineage>
        <taxon>Bacteria</taxon>
        <taxon>Bacillati</taxon>
        <taxon>Actinomycetota</taxon>
        <taxon>Actinomycetes</taxon>
        <taxon>Micrococcales</taxon>
        <taxon>Dermacoccaceae</taxon>
        <taxon>Yimella</taxon>
    </lineage>
</organism>
<reference evidence="9 10" key="1">
    <citation type="submission" date="2019-06" db="EMBL/GenBank/DDBJ databases">
        <title>Sequencing the genomes of 1000 actinobacteria strains.</title>
        <authorList>
            <person name="Klenk H.-P."/>
        </authorList>
    </citation>
    <scope>NUCLEOTIDE SEQUENCE [LARGE SCALE GENOMIC DNA]</scope>
    <source>
        <strain evidence="9 10">DSM 19828</strain>
    </source>
</reference>
<evidence type="ECO:0000256" key="2">
    <source>
        <dbReference type="ARBA" id="ARBA00010735"/>
    </source>
</evidence>
<feature type="transmembrane region" description="Helical" evidence="8">
    <location>
        <begin position="196"/>
        <end position="226"/>
    </location>
</feature>
<keyword evidence="7 8" id="KW-0472">Membrane</keyword>
<evidence type="ECO:0000313" key="9">
    <source>
        <dbReference type="EMBL" id="TQJ14082.1"/>
    </source>
</evidence>
<evidence type="ECO:0000256" key="5">
    <source>
        <dbReference type="ARBA" id="ARBA00022692"/>
    </source>
</evidence>
<feature type="transmembrane region" description="Helical" evidence="8">
    <location>
        <begin position="21"/>
        <end position="44"/>
    </location>
</feature>
<evidence type="ECO:0000256" key="7">
    <source>
        <dbReference type="ARBA" id="ARBA00023136"/>
    </source>
</evidence>